<dbReference type="PANTHER" id="PTHR43519">
    <property type="entry name" value="ATP-DEPENDENT RNA HELICASE HRPB"/>
    <property type="match status" value="1"/>
</dbReference>
<dbReference type="CDD" id="cd17990">
    <property type="entry name" value="DEXHc_HrpB"/>
    <property type="match status" value="1"/>
</dbReference>
<evidence type="ECO:0000313" key="7">
    <source>
        <dbReference type="EMBL" id="VAW70480.1"/>
    </source>
</evidence>
<dbReference type="FunFam" id="3.40.50.300:FF:002125">
    <property type="entry name" value="ATP-dependent helicase HrpB"/>
    <property type="match status" value="1"/>
</dbReference>
<dbReference type="SMART" id="SM00490">
    <property type="entry name" value="HELICc"/>
    <property type="match status" value="1"/>
</dbReference>
<protein>
    <submittedName>
        <fullName evidence="7">ATP-dependent helicase HrpB</fullName>
    </submittedName>
</protein>
<dbReference type="InterPro" id="IPR014001">
    <property type="entry name" value="Helicase_ATP-bd"/>
</dbReference>
<dbReference type="SMART" id="SM00847">
    <property type="entry name" value="HA2"/>
    <property type="match status" value="1"/>
</dbReference>
<dbReference type="EMBL" id="UOFI01000199">
    <property type="protein sequence ID" value="VAW70480.1"/>
    <property type="molecule type" value="Genomic_DNA"/>
</dbReference>
<dbReference type="GO" id="GO:0003676">
    <property type="term" value="F:nucleic acid binding"/>
    <property type="evidence" value="ECO:0007669"/>
    <property type="project" value="InterPro"/>
</dbReference>
<dbReference type="Gene3D" id="1.20.120.1080">
    <property type="match status" value="1"/>
</dbReference>
<keyword evidence="1" id="KW-0547">Nucleotide-binding</keyword>
<evidence type="ECO:0000259" key="6">
    <source>
        <dbReference type="PROSITE" id="PS51194"/>
    </source>
</evidence>
<dbReference type="InterPro" id="IPR011545">
    <property type="entry name" value="DEAD/DEAH_box_helicase_dom"/>
</dbReference>
<dbReference type="GO" id="GO:0005524">
    <property type="term" value="F:ATP binding"/>
    <property type="evidence" value="ECO:0007669"/>
    <property type="project" value="UniProtKB-KW"/>
</dbReference>
<dbReference type="SMART" id="SM00487">
    <property type="entry name" value="DEXDc"/>
    <property type="match status" value="1"/>
</dbReference>
<evidence type="ECO:0000256" key="2">
    <source>
        <dbReference type="ARBA" id="ARBA00022801"/>
    </source>
</evidence>
<evidence type="ECO:0000256" key="1">
    <source>
        <dbReference type="ARBA" id="ARBA00022741"/>
    </source>
</evidence>
<dbReference type="Pfam" id="PF08482">
    <property type="entry name" value="HrpB_C"/>
    <property type="match status" value="1"/>
</dbReference>
<dbReference type="PROSITE" id="PS51192">
    <property type="entry name" value="HELICASE_ATP_BIND_1"/>
    <property type="match status" value="1"/>
</dbReference>
<dbReference type="InterPro" id="IPR013689">
    <property type="entry name" value="RNA_helicase_ATP-dep_HrpB_C"/>
</dbReference>
<dbReference type="SUPFAM" id="SSF52540">
    <property type="entry name" value="P-loop containing nucleoside triphosphate hydrolases"/>
    <property type="match status" value="1"/>
</dbReference>
<dbReference type="InterPro" id="IPR049614">
    <property type="entry name" value="HrpB_DEXH"/>
</dbReference>
<dbReference type="NCBIfam" id="TIGR01970">
    <property type="entry name" value="DEAH_box_HrpB"/>
    <property type="match status" value="1"/>
</dbReference>
<organism evidence="7">
    <name type="scientific">hydrothermal vent metagenome</name>
    <dbReference type="NCBI Taxonomy" id="652676"/>
    <lineage>
        <taxon>unclassified sequences</taxon>
        <taxon>metagenomes</taxon>
        <taxon>ecological metagenomes</taxon>
    </lineage>
</organism>
<accession>A0A3B0Y0H8</accession>
<name>A0A3B0Y0H8_9ZZZZ</name>
<dbReference type="CDD" id="cd18791">
    <property type="entry name" value="SF2_C_RHA"/>
    <property type="match status" value="1"/>
</dbReference>
<dbReference type="PROSITE" id="PS51194">
    <property type="entry name" value="HELICASE_CTER"/>
    <property type="match status" value="1"/>
</dbReference>
<dbReference type="PIRSF" id="PIRSF005496">
    <property type="entry name" value="ATP_hel_hrpB"/>
    <property type="match status" value="1"/>
</dbReference>
<dbReference type="GO" id="GO:0004386">
    <property type="term" value="F:helicase activity"/>
    <property type="evidence" value="ECO:0007669"/>
    <property type="project" value="UniProtKB-KW"/>
</dbReference>
<evidence type="ECO:0000259" key="5">
    <source>
        <dbReference type="PROSITE" id="PS51192"/>
    </source>
</evidence>
<keyword evidence="3 7" id="KW-0347">Helicase</keyword>
<feature type="domain" description="Helicase C-terminal" evidence="6">
    <location>
        <begin position="214"/>
        <end position="384"/>
    </location>
</feature>
<keyword evidence="2" id="KW-0378">Hydrolase</keyword>
<dbReference type="Pfam" id="PF00271">
    <property type="entry name" value="Helicase_C"/>
    <property type="match status" value="1"/>
</dbReference>
<dbReference type="AlphaFoldDB" id="A0A3B0Y0H8"/>
<dbReference type="PANTHER" id="PTHR43519:SF1">
    <property type="entry name" value="ATP-DEPENDENT RNA HELICASE HRPB"/>
    <property type="match status" value="1"/>
</dbReference>
<evidence type="ECO:0000256" key="4">
    <source>
        <dbReference type="ARBA" id="ARBA00022840"/>
    </source>
</evidence>
<dbReference type="InterPro" id="IPR001650">
    <property type="entry name" value="Helicase_C-like"/>
</dbReference>
<dbReference type="GO" id="GO:0016787">
    <property type="term" value="F:hydrolase activity"/>
    <property type="evidence" value="ECO:0007669"/>
    <property type="project" value="UniProtKB-KW"/>
</dbReference>
<proteinExistence type="predicted"/>
<dbReference type="Pfam" id="PF00270">
    <property type="entry name" value="DEAD"/>
    <property type="match status" value="1"/>
</dbReference>
<dbReference type="InterPro" id="IPR010225">
    <property type="entry name" value="HrpB"/>
</dbReference>
<keyword evidence="4" id="KW-0067">ATP-binding</keyword>
<dbReference type="InterPro" id="IPR027417">
    <property type="entry name" value="P-loop_NTPase"/>
</dbReference>
<feature type="domain" description="Helicase ATP-binding" evidence="5">
    <location>
        <begin position="14"/>
        <end position="178"/>
    </location>
</feature>
<dbReference type="Gene3D" id="3.40.50.300">
    <property type="entry name" value="P-loop containing nucleotide triphosphate hydrolases"/>
    <property type="match status" value="2"/>
</dbReference>
<reference evidence="7" key="1">
    <citation type="submission" date="2018-06" db="EMBL/GenBank/DDBJ databases">
        <authorList>
            <person name="Zhirakovskaya E."/>
        </authorList>
    </citation>
    <scope>NUCLEOTIDE SEQUENCE</scope>
</reference>
<sequence>MINLPINDVIADIQHALNKHNRVILQAPPGAGKTTAVPIALLSQSWLKEKQIIVLEPRRIAARNAAARMASLLNESIGKTIGYQIRQENCFSEKTKILVITEGILTKKLQADPELKNIALVIFDEFHERNLHADLSLALCQQSQNILNPEIKILIMSATINTSAISDLLCRDSTTHPPVIKSTGRSFPVDIRHILYPVSNNLSQQQQLILNLFNITKKVIHEHDGNCLIFLPGIREIKHLESKINDYLYNEKIDNIYTTTLYGNLNRQQQDQAIHASRPGTRKLVLSTNIAETSITIEGINCVIDSGLERVLYYNPSSGLNKLKTQFISADSATQRSGRAGRLSPGVCYRLWSDNQHRRLLKHSQAEILHADLSGFMLELAKWGIKNINELSWIDPPPENAALHANKLLQRLSALDSGNKITRHGEKILQLGCHPRLAHMMLCSIDMDLTYQACLISALLTENDIFKSGVEKSIDINDRLQFLSTINHIDKRYVKGVDISTCKRIISSANDYLKRVERYSDKKIRNRQISPELSGVLLAYAYFDRIARQRSPDSPHYLLSSGKGAITPDFLNQSLYSCLVAASLDNKGAEATIYLAAQISENHLQEYFCEQIEITEEMKWNEKLLRVESRQLTTIGQIILQQSISQQPARDDVLKYLLSAMKKSGLSCLNWSAQALNLKQRIQFIHHQLHSGGVTESTGSDALLPDFSDAYLLATLEIWLLPYLNTQNSFKECQKLDLYSILSSQLSWPQLQYIDKQAPETIAVPSGSSVRIDYSDPSQAVLAVRLQEVFGLHETPTLLGGQCKVMMHLLSPARRPMQVTQDLSSFWKTAYHEIKKELRGKYKRHYWPDDPLTATATSKTKKQMNR</sequence>
<evidence type="ECO:0000256" key="3">
    <source>
        <dbReference type="ARBA" id="ARBA00022806"/>
    </source>
</evidence>
<dbReference type="InterPro" id="IPR007502">
    <property type="entry name" value="Helicase-assoc_dom"/>
</dbReference>
<gene>
    <name evidence="7" type="ORF">MNBD_GAMMA09-2160</name>
</gene>